<name>A0AAV5HJZ2_9ROSI</name>
<sequence length="46" mass="4868">MGSLGPRRGFLVVIFGNKNNPRENNPIRGGSCGGVVGRGARGEERQ</sequence>
<organism evidence="2 3">
    <name type="scientific">Rubroshorea leprosula</name>
    <dbReference type="NCBI Taxonomy" id="152421"/>
    <lineage>
        <taxon>Eukaryota</taxon>
        <taxon>Viridiplantae</taxon>
        <taxon>Streptophyta</taxon>
        <taxon>Embryophyta</taxon>
        <taxon>Tracheophyta</taxon>
        <taxon>Spermatophyta</taxon>
        <taxon>Magnoliopsida</taxon>
        <taxon>eudicotyledons</taxon>
        <taxon>Gunneridae</taxon>
        <taxon>Pentapetalae</taxon>
        <taxon>rosids</taxon>
        <taxon>malvids</taxon>
        <taxon>Malvales</taxon>
        <taxon>Dipterocarpaceae</taxon>
        <taxon>Rubroshorea</taxon>
    </lineage>
</organism>
<evidence type="ECO:0000313" key="2">
    <source>
        <dbReference type="EMBL" id="GKU89108.1"/>
    </source>
</evidence>
<comment type="caution">
    <text evidence="2">The sequence shown here is derived from an EMBL/GenBank/DDBJ whole genome shotgun (WGS) entry which is preliminary data.</text>
</comment>
<protein>
    <submittedName>
        <fullName evidence="2">Uncharacterized protein</fullName>
    </submittedName>
</protein>
<gene>
    <name evidence="2" type="ORF">SLEP1_g3295</name>
</gene>
<evidence type="ECO:0000256" key="1">
    <source>
        <dbReference type="SAM" id="MobiDB-lite"/>
    </source>
</evidence>
<feature type="compositionally biased region" description="Gly residues" evidence="1">
    <location>
        <begin position="30"/>
        <end position="39"/>
    </location>
</feature>
<reference evidence="2 3" key="1">
    <citation type="journal article" date="2021" name="Commun. Biol.">
        <title>The genome of Shorea leprosula (Dipterocarpaceae) highlights the ecological relevance of drought in aseasonal tropical rainforests.</title>
        <authorList>
            <person name="Ng K.K.S."/>
            <person name="Kobayashi M.J."/>
            <person name="Fawcett J.A."/>
            <person name="Hatakeyama M."/>
            <person name="Paape T."/>
            <person name="Ng C.H."/>
            <person name="Ang C.C."/>
            <person name="Tnah L.H."/>
            <person name="Lee C.T."/>
            <person name="Nishiyama T."/>
            <person name="Sese J."/>
            <person name="O'Brien M.J."/>
            <person name="Copetti D."/>
            <person name="Mohd Noor M.I."/>
            <person name="Ong R.C."/>
            <person name="Putra M."/>
            <person name="Sireger I.Z."/>
            <person name="Indrioko S."/>
            <person name="Kosugi Y."/>
            <person name="Izuno A."/>
            <person name="Isagi Y."/>
            <person name="Lee S.L."/>
            <person name="Shimizu K.K."/>
        </authorList>
    </citation>
    <scope>NUCLEOTIDE SEQUENCE [LARGE SCALE GENOMIC DNA]</scope>
    <source>
        <strain evidence="2">214</strain>
    </source>
</reference>
<accession>A0AAV5HJZ2</accession>
<keyword evidence="3" id="KW-1185">Reference proteome</keyword>
<feature type="region of interest" description="Disordered" evidence="1">
    <location>
        <begin position="18"/>
        <end position="46"/>
    </location>
</feature>
<dbReference type="Proteomes" id="UP001054252">
    <property type="component" value="Unassembled WGS sequence"/>
</dbReference>
<dbReference type="EMBL" id="BPVZ01000003">
    <property type="protein sequence ID" value="GKU89108.1"/>
    <property type="molecule type" value="Genomic_DNA"/>
</dbReference>
<dbReference type="AlphaFoldDB" id="A0AAV5HJZ2"/>
<evidence type="ECO:0000313" key="3">
    <source>
        <dbReference type="Proteomes" id="UP001054252"/>
    </source>
</evidence>
<proteinExistence type="predicted"/>